<dbReference type="Pfam" id="PF00069">
    <property type="entry name" value="Pkinase"/>
    <property type="match status" value="1"/>
</dbReference>
<dbReference type="SUPFAM" id="SSF56112">
    <property type="entry name" value="Protein kinase-like (PK-like)"/>
    <property type="match status" value="1"/>
</dbReference>
<reference evidence="15" key="1">
    <citation type="submission" date="2024-06" db="EMBL/GenBank/DDBJ databases">
        <title>Multi-omics analyses provide insights into the biosynthesis of the anticancer antibiotic pleurotin in Hohenbuehelia grisea.</title>
        <authorList>
            <person name="Weaver J.A."/>
            <person name="Alberti F."/>
        </authorList>
    </citation>
    <scope>NUCLEOTIDE SEQUENCE [LARGE SCALE GENOMIC DNA]</scope>
    <source>
        <strain evidence="15">T-177</strain>
    </source>
</reference>
<dbReference type="EC" id="2.7.11.1" evidence="2"/>
<feature type="compositionally biased region" description="Pro residues" evidence="12">
    <location>
        <begin position="399"/>
        <end position="410"/>
    </location>
</feature>
<name>A0ABR3JDK1_9AGAR</name>
<evidence type="ECO:0000256" key="10">
    <source>
        <dbReference type="ARBA" id="ARBA00048679"/>
    </source>
</evidence>
<keyword evidence="4" id="KW-0597">Phosphoprotein</keyword>
<dbReference type="PANTHER" id="PTHR24346">
    <property type="entry name" value="MAP/MICROTUBULE AFFINITY-REGULATING KINASE"/>
    <property type="match status" value="1"/>
</dbReference>
<comment type="catalytic activity">
    <reaction evidence="10">
        <text>L-seryl-[protein] + ATP = O-phospho-L-seryl-[protein] + ADP + H(+)</text>
        <dbReference type="Rhea" id="RHEA:17989"/>
        <dbReference type="Rhea" id="RHEA-COMP:9863"/>
        <dbReference type="Rhea" id="RHEA-COMP:11604"/>
        <dbReference type="ChEBI" id="CHEBI:15378"/>
        <dbReference type="ChEBI" id="CHEBI:29999"/>
        <dbReference type="ChEBI" id="CHEBI:30616"/>
        <dbReference type="ChEBI" id="CHEBI:83421"/>
        <dbReference type="ChEBI" id="CHEBI:456216"/>
        <dbReference type="EC" id="2.7.11.1"/>
    </reaction>
</comment>
<evidence type="ECO:0000256" key="3">
    <source>
        <dbReference type="ARBA" id="ARBA00022527"/>
    </source>
</evidence>
<proteinExistence type="inferred from homology"/>
<feature type="compositionally biased region" description="Low complexity" evidence="12">
    <location>
        <begin position="379"/>
        <end position="398"/>
    </location>
</feature>
<evidence type="ECO:0000313" key="15">
    <source>
        <dbReference type="Proteomes" id="UP001556367"/>
    </source>
</evidence>
<dbReference type="Gene3D" id="1.10.510.10">
    <property type="entry name" value="Transferase(Phosphotransferase) domain 1"/>
    <property type="match status" value="1"/>
</dbReference>
<feature type="region of interest" description="Disordered" evidence="12">
    <location>
        <begin position="492"/>
        <end position="614"/>
    </location>
</feature>
<feature type="region of interest" description="Disordered" evidence="12">
    <location>
        <begin position="373"/>
        <end position="426"/>
    </location>
</feature>
<comment type="similarity">
    <text evidence="1">Belongs to the protein kinase superfamily. CAMK Ser/Thr protein kinase family. NIM1 subfamily.</text>
</comment>
<feature type="compositionally biased region" description="Polar residues" evidence="12">
    <location>
        <begin position="510"/>
        <end position="525"/>
    </location>
</feature>
<evidence type="ECO:0000256" key="5">
    <source>
        <dbReference type="ARBA" id="ARBA00022679"/>
    </source>
</evidence>
<keyword evidence="3" id="KW-0723">Serine/threonine-protein kinase</keyword>
<dbReference type="Pfam" id="PF16797">
    <property type="entry name" value="Fungal_KA1"/>
    <property type="match status" value="1"/>
</dbReference>
<keyword evidence="6 11" id="KW-0547">Nucleotide-binding</keyword>
<feature type="binding site" evidence="11">
    <location>
        <position position="50"/>
    </location>
    <ligand>
        <name>ATP</name>
        <dbReference type="ChEBI" id="CHEBI:30616"/>
    </ligand>
</feature>
<protein>
    <recommendedName>
        <fullName evidence="2">non-specific serine/threonine protein kinase</fullName>
        <ecNumber evidence="2">2.7.11.1</ecNumber>
    </recommendedName>
</protein>
<feature type="compositionally biased region" description="Basic and acidic residues" evidence="12">
    <location>
        <begin position="576"/>
        <end position="590"/>
    </location>
</feature>
<feature type="compositionally biased region" description="Basic and acidic residues" evidence="12">
    <location>
        <begin position="495"/>
        <end position="506"/>
    </location>
</feature>
<sequence>MPNETPRLPRKPEDPKRIGLWKIGRTIGKGSSGRVRIARHAKTGQYAAIKIVSKAGFSSLQGIDERPGQERLAIEREIVVMKLIDHPNIMKLYDVWETSTELYLILEYVQGGELFDYLCETGRLPTLEALDYFQQIIMAVDYCHRLNVAHRDLKPENILLDQDHNVKIADFGMAAWQANSATNGLLETSCGSPHYVAPEVCSGMSYNGSASDIWSCGIILFALLVGKLPFDAEDLEPLIEKVKLGIYKMPADIDPLAQNLISRMLKVDTKMRITMPEILDHPFFKLKQPRVPFADLPNMDLSLQPIRSVASIDDDVFANLRTLWNGTPDEEIVTSLTNDEQNWQKGIYRLLMEYRNKRSEDYDEEAEAVASQKRKAARKVAQAQAAPQVEPESMTPSPSTLPPRAAPPTPSRARSGGNSNCPIEDSLEGIHVTPSINVQAASPSPMTPISPSSPIWNALNLPPLTAVQLQDEKIQQFFHQIAHRINVIQRPASLADEHSPGPKDGPHGTAQKSQGLGILDNSTKPLTIRQKPRPPRPTVNIDLADKENFAGPSSLAERRDVAKKSPLMRRLTLSNDAKRTQMTESKERDRCKLKKKRSNAPVSPGGSDGSSLFTLPPPSPATPFLPASPVRNWFGNVLKIRPATHTLFSLYDVQTTRNECRRLLMGMEVQVVLEDSEGPGILRCRLEEARDPSGFMTVKAVRFRVNVQPYTGSEADYILALVLVQEKGSAESFREICNRLRRDWVLDVKGASPPRAVLPSPTLGAQSMLEV</sequence>
<keyword evidence="8 11" id="KW-0067">ATP-binding</keyword>
<evidence type="ECO:0000256" key="6">
    <source>
        <dbReference type="ARBA" id="ARBA00022741"/>
    </source>
</evidence>
<dbReference type="InterPro" id="IPR008271">
    <property type="entry name" value="Ser/Thr_kinase_AS"/>
</dbReference>
<organism evidence="14 15">
    <name type="scientific">Hohenbuehelia grisea</name>
    <dbReference type="NCBI Taxonomy" id="104357"/>
    <lineage>
        <taxon>Eukaryota</taxon>
        <taxon>Fungi</taxon>
        <taxon>Dikarya</taxon>
        <taxon>Basidiomycota</taxon>
        <taxon>Agaricomycotina</taxon>
        <taxon>Agaricomycetes</taxon>
        <taxon>Agaricomycetidae</taxon>
        <taxon>Agaricales</taxon>
        <taxon>Pleurotineae</taxon>
        <taxon>Pleurotaceae</taxon>
        <taxon>Hohenbuehelia</taxon>
    </lineage>
</organism>
<dbReference type="InterPro" id="IPR011009">
    <property type="entry name" value="Kinase-like_dom_sf"/>
</dbReference>
<evidence type="ECO:0000256" key="9">
    <source>
        <dbReference type="ARBA" id="ARBA00047899"/>
    </source>
</evidence>
<keyword evidence="5" id="KW-0808">Transferase</keyword>
<dbReference type="EMBL" id="JASNQZ010000008">
    <property type="protein sequence ID" value="KAL0953632.1"/>
    <property type="molecule type" value="Genomic_DNA"/>
</dbReference>
<dbReference type="Proteomes" id="UP001556367">
    <property type="component" value="Unassembled WGS sequence"/>
</dbReference>
<evidence type="ECO:0000256" key="7">
    <source>
        <dbReference type="ARBA" id="ARBA00022777"/>
    </source>
</evidence>
<evidence type="ECO:0000313" key="14">
    <source>
        <dbReference type="EMBL" id="KAL0953632.1"/>
    </source>
</evidence>
<dbReference type="InterPro" id="IPR017441">
    <property type="entry name" value="Protein_kinase_ATP_BS"/>
</dbReference>
<comment type="caution">
    <text evidence="14">The sequence shown here is derived from an EMBL/GenBank/DDBJ whole genome shotgun (WGS) entry which is preliminary data.</text>
</comment>
<dbReference type="PROSITE" id="PS50011">
    <property type="entry name" value="PROTEIN_KINASE_DOM"/>
    <property type="match status" value="1"/>
</dbReference>
<dbReference type="PANTHER" id="PTHR24346:SF110">
    <property type="entry name" value="NON-SPECIFIC SERINE_THREONINE PROTEIN KINASE"/>
    <property type="match status" value="1"/>
</dbReference>
<evidence type="ECO:0000256" key="12">
    <source>
        <dbReference type="SAM" id="MobiDB-lite"/>
    </source>
</evidence>
<keyword evidence="7" id="KW-0418">Kinase</keyword>
<evidence type="ECO:0000256" key="4">
    <source>
        <dbReference type="ARBA" id="ARBA00022553"/>
    </source>
</evidence>
<dbReference type="CDD" id="cd14081">
    <property type="entry name" value="STKc_BRSK1_2"/>
    <property type="match status" value="1"/>
</dbReference>
<dbReference type="SMART" id="SM00220">
    <property type="entry name" value="S_TKc"/>
    <property type="match status" value="1"/>
</dbReference>
<dbReference type="InterPro" id="IPR031850">
    <property type="entry name" value="Fungal_KA1_dom"/>
</dbReference>
<feature type="domain" description="Protein kinase" evidence="13">
    <location>
        <begin position="21"/>
        <end position="284"/>
    </location>
</feature>
<evidence type="ECO:0000256" key="2">
    <source>
        <dbReference type="ARBA" id="ARBA00012513"/>
    </source>
</evidence>
<evidence type="ECO:0000256" key="1">
    <source>
        <dbReference type="ARBA" id="ARBA00010791"/>
    </source>
</evidence>
<gene>
    <name evidence="14" type="ORF">HGRIS_004837</name>
</gene>
<evidence type="ECO:0000256" key="8">
    <source>
        <dbReference type="ARBA" id="ARBA00022840"/>
    </source>
</evidence>
<evidence type="ECO:0000259" key="13">
    <source>
        <dbReference type="PROSITE" id="PS50011"/>
    </source>
</evidence>
<dbReference type="PROSITE" id="PS00107">
    <property type="entry name" value="PROTEIN_KINASE_ATP"/>
    <property type="match status" value="1"/>
</dbReference>
<comment type="catalytic activity">
    <reaction evidence="9">
        <text>L-threonyl-[protein] + ATP = O-phospho-L-threonyl-[protein] + ADP + H(+)</text>
        <dbReference type="Rhea" id="RHEA:46608"/>
        <dbReference type="Rhea" id="RHEA-COMP:11060"/>
        <dbReference type="Rhea" id="RHEA-COMP:11605"/>
        <dbReference type="ChEBI" id="CHEBI:15378"/>
        <dbReference type="ChEBI" id="CHEBI:30013"/>
        <dbReference type="ChEBI" id="CHEBI:30616"/>
        <dbReference type="ChEBI" id="CHEBI:61977"/>
        <dbReference type="ChEBI" id="CHEBI:456216"/>
        <dbReference type="EC" id="2.7.11.1"/>
    </reaction>
</comment>
<keyword evidence="15" id="KW-1185">Reference proteome</keyword>
<evidence type="ECO:0000256" key="11">
    <source>
        <dbReference type="PROSITE-ProRule" id="PRU10141"/>
    </source>
</evidence>
<dbReference type="PROSITE" id="PS00108">
    <property type="entry name" value="PROTEIN_KINASE_ST"/>
    <property type="match status" value="1"/>
</dbReference>
<dbReference type="InterPro" id="IPR000719">
    <property type="entry name" value="Prot_kinase_dom"/>
</dbReference>
<accession>A0ABR3JDK1</accession>